<dbReference type="Proteomes" id="UP000302163">
    <property type="component" value="Chromosome"/>
</dbReference>
<keyword evidence="5" id="KW-1185">Reference proteome</keyword>
<sequence>MLRDEIEGGCRRLVGRVREAWGRMTDDDGAIASGRHERLIGRLQQRYGYARAQAEKEVTQWEKRNDYRW</sequence>
<dbReference type="Pfam" id="PF05532">
    <property type="entry name" value="CsbD"/>
    <property type="match status" value="1"/>
</dbReference>
<gene>
    <name evidence="4" type="ORF">FEM41_07235</name>
</gene>
<evidence type="ECO:0000313" key="4">
    <source>
        <dbReference type="EMBL" id="QCT19455.1"/>
    </source>
</evidence>
<dbReference type="InterPro" id="IPR026042">
    <property type="entry name" value="YjbJ"/>
</dbReference>
<dbReference type="SUPFAM" id="SSF69047">
    <property type="entry name" value="Hypothetical protein YjbJ"/>
    <property type="match status" value="1"/>
</dbReference>
<dbReference type="InterPro" id="IPR050423">
    <property type="entry name" value="UPF0337_stress_rsp"/>
</dbReference>
<organism evidence="4 5">
    <name type="scientific">Jejubacter calystegiae</name>
    <dbReference type="NCBI Taxonomy" id="2579935"/>
    <lineage>
        <taxon>Bacteria</taxon>
        <taxon>Pseudomonadati</taxon>
        <taxon>Pseudomonadota</taxon>
        <taxon>Gammaproteobacteria</taxon>
        <taxon>Enterobacterales</taxon>
        <taxon>Enterobacteriaceae</taxon>
        <taxon>Jejubacter</taxon>
    </lineage>
</organism>
<proteinExistence type="inferred from homology"/>
<dbReference type="PIRSF" id="PIRSF039008">
    <property type="entry name" value="YjbJ"/>
    <property type="match status" value="1"/>
</dbReference>
<dbReference type="KEGG" id="izh:FEM41_07235"/>
<dbReference type="PANTHER" id="PTHR34977:SF1">
    <property type="entry name" value="UPF0337 PROTEIN YJBJ"/>
    <property type="match status" value="1"/>
</dbReference>
<evidence type="ECO:0000259" key="3">
    <source>
        <dbReference type="Pfam" id="PF05532"/>
    </source>
</evidence>
<dbReference type="AlphaFoldDB" id="A0A4P8YFM9"/>
<reference evidence="4 5" key="1">
    <citation type="submission" date="2019-05" db="EMBL/GenBank/DDBJ databases">
        <title>Complete genome sequence of Izhakiella calystegiae KSNA2, an endophyte isolated from beach morning glory (Calystegia soldanella).</title>
        <authorList>
            <person name="Jiang L."/>
            <person name="Jeong J.C."/>
            <person name="Kim C.Y."/>
            <person name="Kim D.H."/>
            <person name="Kim S.W."/>
            <person name="Lee j."/>
        </authorList>
    </citation>
    <scope>NUCLEOTIDE SEQUENCE [LARGE SCALE GENOMIC DNA]</scope>
    <source>
        <strain evidence="4 5">KSNA2</strain>
    </source>
</reference>
<evidence type="ECO:0000256" key="2">
    <source>
        <dbReference type="ARBA" id="ARBA00021361"/>
    </source>
</evidence>
<dbReference type="EMBL" id="CP040428">
    <property type="protein sequence ID" value="QCT19455.1"/>
    <property type="molecule type" value="Genomic_DNA"/>
</dbReference>
<evidence type="ECO:0000256" key="1">
    <source>
        <dbReference type="ARBA" id="ARBA00009129"/>
    </source>
</evidence>
<dbReference type="RefSeq" id="WP_138095338.1">
    <property type="nucleotide sequence ID" value="NZ_CP040428.1"/>
</dbReference>
<dbReference type="PANTHER" id="PTHR34977">
    <property type="entry name" value="UPF0337 PROTEIN YJBJ"/>
    <property type="match status" value="1"/>
</dbReference>
<evidence type="ECO:0000313" key="5">
    <source>
        <dbReference type="Proteomes" id="UP000302163"/>
    </source>
</evidence>
<protein>
    <recommendedName>
        <fullName evidence="2">UPF0337 protein YjbJ</fullName>
    </recommendedName>
</protein>
<dbReference type="Gene3D" id="1.10.1470.10">
    <property type="entry name" value="YjbJ"/>
    <property type="match status" value="1"/>
</dbReference>
<dbReference type="InterPro" id="IPR008462">
    <property type="entry name" value="CsbD"/>
</dbReference>
<comment type="similarity">
    <text evidence="1">Belongs to the UPF0337 (CsbD) family.</text>
</comment>
<dbReference type="InterPro" id="IPR036629">
    <property type="entry name" value="YjbJ_sf"/>
</dbReference>
<feature type="domain" description="CsbD-like" evidence="3">
    <location>
        <begin position="4"/>
        <end position="56"/>
    </location>
</feature>
<dbReference type="OrthoDB" id="9796058at2"/>
<accession>A0A4P8YFM9</accession>
<name>A0A4P8YFM9_9ENTR</name>